<dbReference type="EMBL" id="VSSQ01099072">
    <property type="protein sequence ID" value="MPN41792.1"/>
    <property type="molecule type" value="Genomic_DNA"/>
</dbReference>
<sequence>MEYQAQQRRQRVHVVHISDDEYHRRPGGDVRHLDSGVAGEEGPHEIAAPQHKSRAAWHDAVMFLSSPGDVQQAELLRQRDRDRRSYQSPEEGQEREQIY</sequence>
<protein>
    <submittedName>
        <fullName evidence="2">Uncharacterized protein</fullName>
    </submittedName>
</protein>
<reference evidence="2" key="1">
    <citation type="submission" date="2019-08" db="EMBL/GenBank/DDBJ databases">
        <authorList>
            <person name="Kucharzyk K."/>
            <person name="Murdoch R.W."/>
            <person name="Higgins S."/>
            <person name="Loffler F."/>
        </authorList>
    </citation>
    <scope>NUCLEOTIDE SEQUENCE</scope>
</reference>
<gene>
    <name evidence="2" type="ORF">SDC9_189347</name>
</gene>
<evidence type="ECO:0000256" key="1">
    <source>
        <dbReference type="SAM" id="MobiDB-lite"/>
    </source>
</evidence>
<feature type="compositionally biased region" description="Basic and acidic residues" evidence="1">
    <location>
        <begin position="76"/>
        <end position="85"/>
    </location>
</feature>
<dbReference type="AlphaFoldDB" id="A0A645HTJ9"/>
<feature type="region of interest" description="Disordered" evidence="1">
    <location>
        <begin position="76"/>
        <end position="99"/>
    </location>
</feature>
<proteinExistence type="predicted"/>
<evidence type="ECO:0000313" key="2">
    <source>
        <dbReference type="EMBL" id="MPN41792.1"/>
    </source>
</evidence>
<accession>A0A645HTJ9</accession>
<comment type="caution">
    <text evidence="2">The sequence shown here is derived from an EMBL/GenBank/DDBJ whole genome shotgun (WGS) entry which is preliminary data.</text>
</comment>
<name>A0A645HTJ9_9ZZZZ</name>
<organism evidence="2">
    <name type="scientific">bioreactor metagenome</name>
    <dbReference type="NCBI Taxonomy" id="1076179"/>
    <lineage>
        <taxon>unclassified sequences</taxon>
        <taxon>metagenomes</taxon>
        <taxon>ecological metagenomes</taxon>
    </lineage>
</organism>